<dbReference type="EMBL" id="CP021425">
    <property type="protein sequence ID" value="ARU57025.1"/>
    <property type="molecule type" value="Genomic_DNA"/>
</dbReference>
<comment type="pathway">
    <text evidence="3">Cofactor biosynthesis; riboflavin biosynthesis; riboflavin from 2-hydroxy-3-oxobutyl phosphate and 5-amino-6-(D-ribitylamino)uracil: step 2/2.</text>
</comment>
<dbReference type="PROSITE" id="PS51177">
    <property type="entry name" value="LUMAZINE_BIND"/>
    <property type="match status" value="2"/>
</dbReference>
<dbReference type="InterPro" id="IPR026017">
    <property type="entry name" value="Lumazine-bd_dom"/>
</dbReference>
<keyword evidence="8" id="KW-0677">Repeat</keyword>
<dbReference type="NCBIfam" id="NF009566">
    <property type="entry name" value="PRK13020.1"/>
    <property type="match status" value="1"/>
</dbReference>
<dbReference type="OrthoDB" id="9788537at2"/>
<dbReference type="CDD" id="cd00402">
    <property type="entry name" value="Riboflavin_synthase_like"/>
    <property type="match status" value="1"/>
</dbReference>
<dbReference type="Gene3D" id="2.40.30.20">
    <property type="match status" value="2"/>
</dbReference>
<comment type="catalytic activity">
    <reaction evidence="1">
        <text>2 6,7-dimethyl-8-(1-D-ribityl)lumazine + H(+) = 5-amino-6-(D-ribitylamino)uracil + riboflavin</text>
        <dbReference type="Rhea" id="RHEA:20772"/>
        <dbReference type="ChEBI" id="CHEBI:15378"/>
        <dbReference type="ChEBI" id="CHEBI:15934"/>
        <dbReference type="ChEBI" id="CHEBI:57986"/>
        <dbReference type="ChEBI" id="CHEBI:58201"/>
        <dbReference type="EC" id="2.5.1.9"/>
    </reaction>
</comment>
<evidence type="ECO:0000256" key="7">
    <source>
        <dbReference type="ARBA" id="ARBA00022679"/>
    </source>
</evidence>
<evidence type="ECO:0000313" key="13">
    <source>
        <dbReference type="Proteomes" id="UP000196027"/>
    </source>
</evidence>
<sequence>MFTGIIQGQATVDKITVKPGLNTIHFTFPQGALNNVQTGASIAINGTCLTVVDFDANTAAFDVMTESLRLTNLNELAPGTKVNFERAAKFGDEIGGHLLSGHIHTTATVVEIIDSKEEFTVVFSIDETWTQYIMPKGFISINGASLTVGETVSENQFRVHLIPETLRITNFKALTPGSRVNIEIDHQTQTIVNTVKRLKL</sequence>
<evidence type="ECO:0000313" key="12">
    <source>
        <dbReference type="EMBL" id="ARU57025.1"/>
    </source>
</evidence>
<organism evidence="12 13">
    <name type="scientific">Oleiphilus messinensis</name>
    <dbReference type="NCBI Taxonomy" id="141451"/>
    <lineage>
        <taxon>Bacteria</taxon>
        <taxon>Pseudomonadati</taxon>
        <taxon>Pseudomonadota</taxon>
        <taxon>Gammaproteobacteria</taxon>
        <taxon>Oceanospirillales</taxon>
        <taxon>Oleiphilaceae</taxon>
        <taxon>Oleiphilus</taxon>
    </lineage>
</organism>
<keyword evidence="7" id="KW-0808">Transferase</keyword>
<comment type="function">
    <text evidence="2">Catalyzes the dismutation of two molecules of 6,7-dimethyl-8-ribityllumazine, resulting in the formation of riboflavin and 5-amino-6-(D-ribitylamino)uracil.</text>
</comment>
<feature type="repeat" description="Lumazine-binding" evidence="10">
    <location>
        <begin position="98"/>
        <end position="195"/>
    </location>
</feature>
<dbReference type="GO" id="GO:0004746">
    <property type="term" value="F:riboflavin synthase activity"/>
    <property type="evidence" value="ECO:0007669"/>
    <property type="project" value="UniProtKB-UniRule"/>
</dbReference>
<evidence type="ECO:0000256" key="2">
    <source>
        <dbReference type="ARBA" id="ARBA00002803"/>
    </source>
</evidence>
<evidence type="ECO:0000256" key="1">
    <source>
        <dbReference type="ARBA" id="ARBA00000968"/>
    </source>
</evidence>
<keyword evidence="6" id="KW-0686">Riboflavin biosynthesis</keyword>
<dbReference type="EC" id="2.5.1.9" evidence="4 9"/>
<evidence type="ECO:0000256" key="10">
    <source>
        <dbReference type="PROSITE-ProRule" id="PRU00524"/>
    </source>
</evidence>
<name>A0A1Y0IC33_9GAMM</name>
<feature type="repeat" description="Lumazine-binding" evidence="10">
    <location>
        <begin position="1"/>
        <end position="97"/>
    </location>
</feature>
<evidence type="ECO:0000256" key="8">
    <source>
        <dbReference type="ARBA" id="ARBA00022737"/>
    </source>
</evidence>
<dbReference type="PANTHER" id="PTHR21098:SF0">
    <property type="entry name" value="RIBOFLAVIN SYNTHASE"/>
    <property type="match status" value="1"/>
</dbReference>
<evidence type="ECO:0000256" key="4">
    <source>
        <dbReference type="ARBA" id="ARBA00012827"/>
    </source>
</evidence>
<keyword evidence="13" id="KW-1185">Reference proteome</keyword>
<dbReference type="PANTHER" id="PTHR21098">
    <property type="entry name" value="RIBOFLAVIN SYNTHASE ALPHA CHAIN"/>
    <property type="match status" value="1"/>
</dbReference>
<evidence type="ECO:0000256" key="9">
    <source>
        <dbReference type="NCBIfam" id="TIGR00187"/>
    </source>
</evidence>
<evidence type="ECO:0000256" key="6">
    <source>
        <dbReference type="ARBA" id="ARBA00022619"/>
    </source>
</evidence>
<dbReference type="KEGG" id="ome:OLMES_2981"/>
<dbReference type="InterPro" id="IPR023366">
    <property type="entry name" value="ATP_synth_asu-like_sf"/>
</dbReference>
<evidence type="ECO:0000256" key="5">
    <source>
        <dbReference type="ARBA" id="ARBA00013950"/>
    </source>
</evidence>
<feature type="domain" description="Lumazine-binding" evidence="11">
    <location>
        <begin position="98"/>
        <end position="195"/>
    </location>
</feature>
<dbReference type="NCBIfam" id="TIGR00187">
    <property type="entry name" value="ribE"/>
    <property type="match status" value="1"/>
</dbReference>
<evidence type="ECO:0000256" key="3">
    <source>
        <dbReference type="ARBA" id="ARBA00004887"/>
    </source>
</evidence>
<dbReference type="InterPro" id="IPR017938">
    <property type="entry name" value="Riboflavin_synthase-like_b-brl"/>
</dbReference>
<dbReference type="AlphaFoldDB" id="A0A1Y0IC33"/>
<dbReference type="Pfam" id="PF00677">
    <property type="entry name" value="Lum_binding"/>
    <property type="match status" value="2"/>
</dbReference>
<protein>
    <recommendedName>
        <fullName evidence="5 9">Riboflavin synthase</fullName>
        <ecNumber evidence="4 9">2.5.1.9</ecNumber>
    </recommendedName>
</protein>
<proteinExistence type="predicted"/>
<dbReference type="RefSeq" id="WP_087461959.1">
    <property type="nucleotide sequence ID" value="NZ_CP021425.1"/>
</dbReference>
<dbReference type="PIRSF" id="PIRSF000498">
    <property type="entry name" value="Riboflavin_syn_A"/>
    <property type="match status" value="1"/>
</dbReference>
<reference evidence="12 13" key="1">
    <citation type="submission" date="2017-05" db="EMBL/GenBank/DDBJ databases">
        <title>Genomic insights into alkan degradation activity of Oleiphilus messinensis.</title>
        <authorList>
            <person name="Kozyavkin S.A."/>
            <person name="Slesarev A.I."/>
            <person name="Golyshin P.N."/>
            <person name="Korzhenkov A."/>
            <person name="Golyshina O.N."/>
            <person name="Toshchakov S.V."/>
        </authorList>
    </citation>
    <scope>NUCLEOTIDE SEQUENCE [LARGE SCALE GENOMIC DNA]</scope>
    <source>
        <strain evidence="12 13">ME102</strain>
    </source>
</reference>
<accession>A0A1Y0IC33</accession>
<dbReference type="FunFam" id="2.40.30.20:FF:000003">
    <property type="entry name" value="Riboflavin synthase, alpha subunit"/>
    <property type="match status" value="1"/>
</dbReference>
<dbReference type="NCBIfam" id="NF006767">
    <property type="entry name" value="PRK09289.1"/>
    <property type="match status" value="1"/>
</dbReference>
<evidence type="ECO:0000259" key="11">
    <source>
        <dbReference type="PROSITE" id="PS51177"/>
    </source>
</evidence>
<dbReference type="Proteomes" id="UP000196027">
    <property type="component" value="Chromosome"/>
</dbReference>
<dbReference type="GO" id="GO:0009231">
    <property type="term" value="P:riboflavin biosynthetic process"/>
    <property type="evidence" value="ECO:0007669"/>
    <property type="project" value="UniProtKB-KW"/>
</dbReference>
<dbReference type="InterPro" id="IPR001783">
    <property type="entry name" value="Lumazine-bd"/>
</dbReference>
<dbReference type="SUPFAM" id="SSF63380">
    <property type="entry name" value="Riboflavin synthase domain-like"/>
    <property type="match status" value="2"/>
</dbReference>
<gene>
    <name evidence="12" type="ORF">OLMES_2981</name>
</gene>
<feature type="domain" description="Lumazine-binding" evidence="11">
    <location>
        <begin position="1"/>
        <end position="97"/>
    </location>
</feature>